<keyword evidence="4" id="KW-1185">Reference proteome</keyword>
<dbReference type="AlphaFoldDB" id="A0A917KSD5"/>
<comment type="caution">
    <text evidence="3">The sequence shown here is derived from an EMBL/GenBank/DDBJ whole genome shotgun (WGS) entry which is preliminary data.</text>
</comment>
<feature type="transmembrane region" description="Helical" evidence="2">
    <location>
        <begin position="214"/>
        <end position="233"/>
    </location>
</feature>
<dbReference type="Proteomes" id="UP000625682">
    <property type="component" value="Unassembled WGS sequence"/>
</dbReference>
<evidence type="ECO:0000256" key="1">
    <source>
        <dbReference type="SAM" id="MobiDB-lite"/>
    </source>
</evidence>
<feature type="transmembrane region" description="Helical" evidence="2">
    <location>
        <begin position="240"/>
        <end position="260"/>
    </location>
</feature>
<keyword evidence="2" id="KW-1133">Transmembrane helix</keyword>
<evidence type="ECO:0000256" key="2">
    <source>
        <dbReference type="SAM" id="Phobius"/>
    </source>
</evidence>
<evidence type="ECO:0000313" key="3">
    <source>
        <dbReference type="EMBL" id="GGJ27696.1"/>
    </source>
</evidence>
<protein>
    <submittedName>
        <fullName evidence="3">Uncharacterized protein</fullName>
    </submittedName>
</protein>
<keyword evidence="2" id="KW-0472">Membrane</keyword>
<name>A0A917KSD5_9ACTN</name>
<dbReference type="EMBL" id="BMMU01000006">
    <property type="protein sequence ID" value="GGJ27696.1"/>
    <property type="molecule type" value="Genomic_DNA"/>
</dbReference>
<feature type="transmembrane region" description="Helical" evidence="2">
    <location>
        <begin position="280"/>
        <end position="299"/>
    </location>
</feature>
<proteinExistence type="predicted"/>
<feature type="transmembrane region" description="Helical" evidence="2">
    <location>
        <begin position="185"/>
        <end position="202"/>
    </location>
</feature>
<accession>A0A917KSD5</accession>
<reference evidence="3" key="1">
    <citation type="journal article" date="2014" name="Int. J. Syst. Evol. Microbiol.">
        <title>Complete genome sequence of Corynebacterium casei LMG S-19264T (=DSM 44701T), isolated from a smear-ripened cheese.</title>
        <authorList>
            <consortium name="US DOE Joint Genome Institute (JGI-PGF)"/>
            <person name="Walter F."/>
            <person name="Albersmeier A."/>
            <person name="Kalinowski J."/>
            <person name="Ruckert C."/>
        </authorList>
    </citation>
    <scope>NUCLEOTIDE SEQUENCE</scope>
    <source>
        <strain evidence="3">CGMCC 4.7272</strain>
    </source>
</reference>
<organism evidence="3 4">
    <name type="scientific">Streptomyces lacrimifluminis</name>
    <dbReference type="NCBI Taxonomy" id="1500077"/>
    <lineage>
        <taxon>Bacteria</taxon>
        <taxon>Bacillati</taxon>
        <taxon>Actinomycetota</taxon>
        <taxon>Actinomycetes</taxon>
        <taxon>Kitasatosporales</taxon>
        <taxon>Streptomycetaceae</taxon>
        <taxon>Streptomyces</taxon>
    </lineage>
</organism>
<sequence>MAVEPFPACPESSGTGEPRPVTRIRTDDLVRTVVVARPLDDVVQLVTLLEQSPDGVPTAATVLRVAAVARSVEDVSRLVDLLGPPAHSVDRMDEAIRTAVEQRPVAEVGRLVALLHAAPHSAHVKAQAVQAAATSRPVEDLVQLIGRIDDDRDRDRDADPVIAHTAPRGEVAVAGAGAGRRDVLWLRRVVAALVLLCGAAHFPLDRVDAPRYGLAASLGVSALCLLGGAALWFSRSSAVAAAALVVSGALAVAHLPGAHIDAEALAYVRQAGGAASPLPALAACVATLAALTVLAVSLARRRRGTGARDTVPDPVLKVNSLRL</sequence>
<gene>
    <name evidence="3" type="ORF">GCM10012282_25330</name>
</gene>
<evidence type="ECO:0000313" key="4">
    <source>
        <dbReference type="Proteomes" id="UP000625682"/>
    </source>
</evidence>
<keyword evidence="2" id="KW-0812">Transmembrane</keyword>
<reference evidence="3" key="2">
    <citation type="submission" date="2020-09" db="EMBL/GenBank/DDBJ databases">
        <authorList>
            <person name="Sun Q."/>
            <person name="Zhou Y."/>
        </authorList>
    </citation>
    <scope>NUCLEOTIDE SEQUENCE</scope>
    <source>
        <strain evidence="3">CGMCC 4.7272</strain>
    </source>
</reference>
<feature type="region of interest" description="Disordered" evidence="1">
    <location>
        <begin position="1"/>
        <end position="22"/>
    </location>
</feature>